<feature type="non-terminal residue" evidence="2">
    <location>
        <position position="1"/>
    </location>
</feature>
<reference evidence="2" key="1">
    <citation type="submission" date="2021-02" db="EMBL/GenBank/DDBJ databases">
        <authorList>
            <person name="Nowell W R."/>
        </authorList>
    </citation>
    <scope>NUCLEOTIDE SEQUENCE</scope>
</reference>
<dbReference type="SUPFAM" id="SSF47923">
    <property type="entry name" value="Ypt/Rab-GAP domain of gyp1p"/>
    <property type="match status" value="1"/>
</dbReference>
<dbReference type="InterPro" id="IPR000195">
    <property type="entry name" value="Rab-GAP-TBC_dom"/>
</dbReference>
<dbReference type="PANTHER" id="PTHR47219">
    <property type="entry name" value="RAB GTPASE-ACTIVATING PROTEIN 1-LIKE"/>
    <property type="match status" value="1"/>
</dbReference>
<dbReference type="GO" id="GO:0031267">
    <property type="term" value="F:small GTPase binding"/>
    <property type="evidence" value="ECO:0007669"/>
    <property type="project" value="TreeGrafter"/>
</dbReference>
<sequence length="137" mass="15770">CLPFPLTLRLWDIFVLDGEQVLLTTAFCILRLHRKKLLHLKTFDSINSFLKNELCQTFGGSTLTTDEIIEEYMVCYEKLKQNNLLTLPSPTDNELPAKPFNISMGDITKLTPNISNKPVTSDETSKILWLSYEYVIR</sequence>
<dbReference type="AlphaFoldDB" id="A0A821XFA1"/>
<proteinExistence type="predicted"/>
<feature type="domain" description="Rab-GAP TBC" evidence="1">
    <location>
        <begin position="2"/>
        <end position="59"/>
    </location>
</feature>
<dbReference type="GO" id="GO:0005096">
    <property type="term" value="F:GTPase activator activity"/>
    <property type="evidence" value="ECO:0007669"/>
    <property type="project" value="TreeGrafter"/>
</dbReference>
<protein>
    <recommendedName>
        <fullName evidence="1">Rab-GAP TBC domain-containing protein</fullName>
    </recommendedName>
</protein>
<dbReference type="Pfam" id="PF23436">
    <property type="entry name" value="RabGap-TBC_2"/>
    <property type="match status" value="1"/>
</dbReference>
<evidence type="ECO:0000313" key="3">
    <source>
        <dbReference type="Proteomes" id="UP000663848"/>
    </source>
</evidence>
<evidence type="ECO:0000313" key="2">
    <source>
        <dbReference type="EMBL" id="CAF4942193.1"/>
    </source>
</evidence>
<dbReference type="PANTHER" id="PTHR47219:SF9">
    <property type="entry name" value="GTPASE ACTIVATING PROTEIN AND CENTROSOME-ASSOCIATED, ISOFORM B"/>
    <property type="match status" value="1"/>
</dbReference>
<evidence type="ECO:0000259" key="1">
    <source>
        <dbReference type="Pfam" id="PF23436"/>
    </source>
</evidence>
<dbReference type="Proteomes" id="UP000663848">
    <property type="component" value="Unassembled WGS sequence"/>
</dbReference>
<organism evidence="2 3">
    <name type="scientific">Rotaria socialis</name>
    <dbReference type="NCBI Taxonomy" id="392032"/>
    <lineage>
        <taxon>Eukaryota</taxon>
        <taxon>Metazoa</taxon>
        <taxon>Spiralia</taxon>
        <taxon>Gnathifera</taxon>
        <taxon>Rotifera</taxon>
        <taxon>Eurotatoria</taxon>
        <taxon>Bdelloidea</taxon>
        <taxon>Philodinida</taxon>
        <taxon>Philodinidae</taxon>
        <taxon>Rotaria</taxon>
    </lineage>
</organism>
<dbReference type="InterPro" id="IPR050302">
    <property type="entry name" value="Rab_GAP_TBC_domain"/>
</dbReference>
<accession>A0A821XFA1</accession>
<dbReference type="EMBL" id="CAJOBR010021838">
    <property type="protein sequence ID" value="CAF4942193.1"/>
    <property type="molecule type" value="Genomic_DNA"/>
</dbReference>
<comment type="caution">
    <text evidence="2">The sequence shown here is derived from an EMBL/GenBank/DDBJ whole genome shotgun (WGS) entry which is preliminary data.</text>
</comment>
<dbReference type="InterPro" id="IPR035969">
    <property type="entry name" value="Rab-GAP_TBC_sf"/>
</dbReference>
<dbReference type="Gene3D" id="1.10.472.80">
    <property type="entry name" value="Ypt/Rab-GAP domain of gyp1p, domain 3"/>
    <property type="match status" value="1"/>
</dbReference>
<name>A0A821XFA1_9BILA</name>
<gene>
    <name evidence="2" type="ORF">QYT958_LOCUS32835</name>
</gene>